<accession>A0A8B4QDB5</accession>
<keyword evidence="8" id="KW-1185">Reference proteome</keyword>
<evidence type="ECO:0000256" key="1">
    <source>
        <dbReference type="ARBA" id="ARBA00006432"/>
    </source>
</evidence>
<evidence type="ECO:0000259" key="3">
    <source>
        <dbReference type="Pfam" id="PF00501"/>
    </source>
</evidence>
<dbReference type="Gene3D" id="3.30.300.30">
    <property type="match status" value="1"/>
</dbReference>
<evidence type="ECO:0000313" key="5">
    <source>
        <dbReference type="EMBL" id="STX10614.1"/>
    </source>
</evidence>
<dbReference type="EMBL" id="SNZG01000002">
    <property type="protein sequence ID" value="TDR43361.1"/>
    <property type="molecule type" value="Genomic_DNA"/>
</dbReference>
<proteinExistence type="inferred from homology"/>
<dbReference type="Proteomes" id="UP000294641">
    <property type="component" value="Unassembled WGS sequence"/>
</dbReference>
<sequence>MTLIHALYENSEKNPLKPAIITEQRTYTYEQLLKSVESVAAQLHDQEFHKGDQIVIIMGNEAEFIISLYAIWLVGATAVPINPNYSEREIAYILAQSDSKGMIVHPNQGGNYTNEIAIDFELKIDLPFDNEVVLEQLAIILYTSGTTGNPKGAMLTHGNLYHNASDVADFLGIFHEDRMITVLPVFHVFALTVAVNAPLFQGATLLLQKSFSPKEVFRAANEQQATVFAGVPTMYSFLLHTPTDYAQPLGTIRLAISGGSSLPTAMLQNFEETFQLKISEGYGLSEASPVTCFNPFGKQKAGSIGQSIIHVENRIVDDHGDVLPVHEVGELVVRGKNVMGGYYKMAEETAKVLKNGWLHTGDLAYMDEEGYIFIVDRKKDVCIVGGYNVYPREVEEVLYRHGSIVEVAVVGEEDLHYGERVVAYVTIKGEVDVQSLFVHCQSNLVDYKVPSHIQIVEQLPKNSTGKIMKRLLKNKK</sequence>
<dbReference type="EMBL" id="UGNP01000001">
    <property type="protein sequence ID" value="STX10614.1"/>
    <property type="molecule type" value="Genomic_DNA"/>
</dbReference>
<feature type="domain" description="AMP-dependent synthetase/ligase" evidence="3">
    <location>
        <begin position="9"/>
        <end position="343"/>
    </location>
</feature>
<dbReference type="Pfam" id="PF00501">
    <property type="entry name" value="AMP-binding"/>
    <property type="match status" value="1"/>
</dbReference>
<evidence type="ECO:0000256" key="2">
    <source>
        <dbReference type="ARBA" id="ARBA00022598"/>
    </source>
</evidence>
<organism evidence="5 7">
    <name type="scientific">Kurthia zopfii</name>
    <dbReference type="NCBI Taxonomy" id="1650"/>
    <lineage>
        <taxon>Bacteria</taxon>
        <taxon>Bacillati</taxon>
        <taxon>Bacillota</taxon>
        <taxon>Bacilli</taxon>
        <taxon>Bacillales</taxon>
        <taxon>Caryophanaceae</taxon>
        <taxon>Kurthia</taxon>
    </lineage>
</organism>
<dbReference type="InterPro" id="IPR042099">
    <property type="entry name" value="ANL_N_sf"/>
</dbReference>
<dbReference type="SUPFAM" id="SSF56801">
    <property type="entry name" value="Acetyl-CoA synthetase-like"/>
    <property type="match status" value="1"/>
</dbReference>
<evidence type="ECO:0000313" key="8">
    <source>
        <dbReference type="Proteomes" id="UP000294641"/>
    </source>
</evidence>
<dbReference type="InterPro" id="IPR045851">
    <property type="entry name" value="AMP-bd_C_sf"/>
</dbReference>
<dbReference type="Pfam" id="PF13193">
    <property type="entry name" value="AMP-binding_C"/>
    <property type="match status" value="1"/>
</dbReference>
<dbReference type="InterPro" id="IPR025110">
    <property type="entry name" value="AMP-bd_C"/>
</dbReference>
<evidence type="ECO:0000313" key="6">
    <source>
        <dbReference type="EMBL" id="TDR43361.1"/>
    </source>
</evidence>
<gene>
    <name evidence="5" type="primary">fadD_3</name>
    <name evidence="6" type="ORF">DFR61_10241</name>
    <name evidence="5" type="ORF">NCTC10597_02363</name>
</gene>
<dbReference type="InterPro" id="IPR000873">
    <property type="entry name" value="AMP-dep_synth/lig_dom"/>
</dbReference>
<evidence type="ECO:0000313" key="7">
    <source>
        <dbReference type="Proteomes" id="UP000254330"/>
    </source>
</evidence>
<dbReference type="CDD" id="cd05936">
    <property type="entry name" value="FC-FACS_FadD_like"/>
    <property type="match status" value="1"/>
</dbReference>
<dbReference type="EC" id="6.2.1.3" evidence="5"/>
<dbReference type="PROSITE" id="PS00455">
    <property type="entry name" value="AMP_BINDING"/>
    <property type="match status" value="1"/>
</dbReference>
<reference evidence="6 8" key="2">
    <citation type="submission" date="2019-03" db="EMBL/GenBank/DDBJ databases">
        <title>Genomic Encyclopedia of Type Strains, Phase IV (KMG-IV): sequencing the most valuable type-strain genomes for metagenomic binning, comparative biology and taxonomic classification.</title>
        <authorList>
            <person name="Goeker M."/>
        </authorList>
    </citation>
    <scope>NUCLEOTIDE SEQUENCE [LARGE SCALE GENOMIC DNA]</scope>
    <source>
        <strain evidence="6 8">DSM 20580</strain>
    </source>
</reference>
<name>A0A8B4QDB5_9BACL</name>
<dbReference type="RefSeq" id="WP_109348433.1">
    <property type="nucleotide sequence ID" value="NZ_BJUE01000052.1"/>
</dbReference>
<protein>
    <submittedName>
        <fullName evidence="6">Long-chain acyl-CoA synthetase</fullName>
    </submittedName>
    <submittedName>
        <fullName evidence="5">Long-chain-fatty-acid--CoA ligase</fullName>
        <ecNumber evidence="5">6.2.1.3</ecNumber>
    </submittedName>
</protein>
<dbReference type="InterPro" id="IPR020845">
    <property type="entry name" value="AMP-binding_CS"/>
</dbReference>
<dbReference type="OrthoDB" id="9803968at2"/>
<dbReference type="Gene3D" id="3.40.50.12780">
    <property type="entry name" value="N-terminal domain of ligase-like"/>
    <property type="match status" value="1"/>
</dbReference>
<reference evidence="5 7" key="1">
    <citation type="submission" date="2018-06" db="EMBL/GenBank/DDBJ databases">
        <authorList>
            <consortium name="Pathogen Informatics"/>
            <person name="Doyle S."/>
        </authorList>
    </citation>
    <scope>NUCLEOTIDE SEQUENCE [LARGE SCALE GENOMIC DNA]</scope>
    <source>
        <strain evidence="5 7">NCTC10597</strain>
    </source>
</reference>
<evidence type="ECO:0000259" key="4">
    <source>
        <dbReference type="Pfam" id="PF13193"/>
    </source>
</evidence>
<keyword evidence="2 5" id="KW-0436">Ligase</keyword>
<comment type="caution">
    <text evidence="5">The sequence shown here is derived from an EMBL/GenBank/DDBJ whole genome shotgun (WGS) entry which is preliminary data.</text>
</comment>
<dbReference type="AlphaFoldDB" id="A0A8B4QDB5"/>
<dbReference type="GO" id="GO:0031956">
    <property type="term" value="F:medium-chain fatty acid-CoA ligase activity"/>
    <property type="evidence" value="ECO:0007669"/>
    <property type="project" value="TreeGrafter"/>
</dbReference>
<dbReference type="PANTHER" id="PTHR43201">
    <property type="entry name" value="ACYL-COA SYNTHETASE"/>
    <property type="match status" value="1"/>
</dbReference>
<feature type="domain" description="AMP-binding enzyme C-terminal" evidence="4">
    <location>
        <begin position="393"/>
        <end position="466"/>
    </location>
</feature>
<comment type="similarity">
    <text evidence="1">Belongs to the ATP-dependent AMP-binding enzyme family.</text>
</comment>
<dbReference type="GO" id="GO:0004467">
    <property type="term" value="F:long-chain fatty acid-CoA ligase activity"/>
    <property type="evidence" value="ECO:0007669"/>
    <property type="project" value="UniProtKB-EC"/>
</dbReference>
<dbReference type="Proteomes" id="UP000254330">
    <property type="component" value="Unassembled WGS sequence"/>
</dbReference>
<dbReference type="PANTHER" id="PTHR43201:SF5">
    <property type="entry name" value="MEDIUM-CHAIN ACYL-COA LIGASE ACSF2, MITOCHONDRIAL"/>
    <property type="match status" value="1"/>
</dbReference>